<protein>
    <recommendedName>
        <fullName evidence="3">DUF1102 domain-containing protein</fullName>
    </recommendedName>
</protein>
<dbReference type="AlphaFoldDB" id="A0ABD5QWW0"/>
<dbReference type="RefSeq" id="WP_379786883.1">
    <property type="nucleotide sequence ID" value="NZ_JBHSKY010000001.1"/>
</dbReference>
<sequence length="215" mass="22761">MERRKFMIGIGSLAAGSAAATGTGAFTTASASRSVSVNVSGDEGSKIGLMAGDHQGIEIDSNGELTIDLEGPNEEGVNINSQYTWGDTDDPASNYAFKIVNNDGQDYDDLILEYELDDDSWVDNSTTYSNESFIKFHTSGSNDPDGYWADLKAPNNALGTPIPVSKNLPTSGPVDFESGQEIYVVVEVNTTGSLATTEDDLTGSLTIKAEGPQDN</sequence>
<gene>
    <name evidence="1" type="ORF">ACFPM1_00150</name>
</gene>
<reference evidence="1 2" key="1">
    <citation type="journal article" date="2019" name="Int. J. Syst. Evol. Microbiol.">
        <title>The Global Catalogue of Microorganisms (GCM) 10K type strain sequencing project: providing services to taxonomists for standard genome sequencing and annotation.</title>
        <authorList>
            <consortium name="The Broad Institute Genomics Platform"/>
            <consortium name="The Broad Institute Genome Sequencing Center for Infectious Disease"/>
            <person name="Wu L."/>
            <person name="Ma J."/>
        </authorList>
    </citation>
    <scope>NUCLEOTIDE SEQUENCE [LARGE SCALE GENOMIC DNA]</scope>
    <source>
        <strain evidence="1 2">CGMCC 1.12124</strain>
    </source>
</reference>
<evidence type="ECO:0000313" key="1">
    <source>
        <dbReference type="EMBL" id="MFC5277180.1"/>
    </source>
</evidence>
<name>A0ABD5QWW0_9EURY</name>
<evidence type="ECO:0000313" key="2">
    <source>
        <dbReference type="Proteomes" id="UP001596118"/>
    </source>
</evidence>
<proteinExistence type="predicted"/>
<evidence type="ECO:0008006" key="3">
    <source>
        <dbReference type="Google" id="ProtNLM"/>
    </source>
</evidence>
<comment type="caution">
    <text evidence="1">The sequence shown here is derived from an EMBL/GenBank/DDBJ whole genome shotgun (WGS) entry which is preliminary data.</text>
</comment>
<accession>A0ABD5QWW0</accession>
<dbReference type="EMBL" id="JBHSKY010000001">
    <property type="protein sequence ID" value="MFC5277180.1"/>
    <property type="molecule type" value="Genomic_DNA"/>
</dbReference>
<dbReference type="Proteomes" id="UP001596118">
    <property type="component" value="Unassembled WGS sequence"/>
</dbReference>
<organism evidence="1 2">
    <name type="scientific">Halorubrum rubrum</name>
    <dbReference type="NCBI Taxonomy" id="1126240"/>
    <lineage>
        <taxon>Archaea</taxon>
        <taxon>Methanobacteriati</taxon>
        <taxon>Methanobacteriota</taxon>
        <taxon>Stenosarchaea group</taxon>
        <taxon>Halobacteria</taxon>
        <taxon>Halobacteriales</taxon>
        <taxon>Haloferacaceae</taxon>
        <taxon>Halorubrum</taxon>
    </lineage>
</organism>
<keyword evidence="2" id="KW-1185">Reference proteome</keyword>